<accession>A0A7J8FII6</accession>
<evidence type="ECO:0000313" key="2">
    <source>
        <dbReference type="EMBL" id="KAF6447415.1"/>
    </source>
</evidence>
<evidence type="ECO:0000313" key="3">
    <source>
        <dbReference type="Proteomes" id="UP000593571"/>
    </source>
</evidence>
<keyword evidence="1" id="KW-1133">Transmembrane helix</keyword>
<proteinExistence type="predicted"/>
<keyword evidence="1" id="KW-0472">Membrane</keyword>
<gene>
    <name evidence="2" type="ORF">HJG63_011876</name>
</gene>
<evidence type="ECO:0000256" key="1">
    <source>
        <dbReference type="SAM" id="Phobius"/>
    </source>
</evidence>
<dbReference type="Proteomes" id="UP000593571">
    <property type="component" value="Unassembled WGS sequence"/>
</dbReference>
<keyword evidence="3" id="KW-1185">Reference proteome</keyword>
<protein>
    <submittedName>
        <fullName evidence="2">Uncharacterized protein</fullName>
    </submittedName>
</protein>
<organism evidence="2 3">
    <name type="scientific">Rousettus aegyptiacus</name>
    <name type="common">Egyptian fruit bat</name>
    <name type="synonym">Pteropus aegyptiacus</name>
    <dbReference type="NCBI Taxonomy" id="9407"/>
    <lineage>
        <taxon>Eukaryota</taxon>
        <taxon>Metazoa</taxon>
        <taxon>Chordata</taxon>
        <taxon>Craniata</taxon>
        <taxon>Vertebrata</taxon>
        <taxon>Euteleostomi</taxon>
        <taxon>Mammalia</taxon>
        <taxon>Eutheria</taxon>
        <taxon>Laurasiatheria</taxon>
        <taxon>Chiroptera</taxon>
        <taxon>Yinpterochiroptera</taxon>
        <taxon>Pteropodoidea</taxon>
        <taxon>Pteropodidae</taxon>
        <taxon>Rousettinae</taxon>
        <taxon>Rousettus</taxon>
    </lineage>
</organism>
<comment type="caution">
    <text evidence="2">The sequence shown here is derived from an EMBL/GenBank/DDBJ whole genome shotgun (WGS) entry which is preliminary data.</text>
</comment>
<dbReference type="AlphaFoldDB" id="A0A7J8FII6"/>
<feature type="transmembrane region" description="Helical" evidence="1">
    <location>
        <begin position="71"/>
        <end position="92"/>
    </location>
</feature>
<feature type="transmembrane region" description="Helical" evidence="1">
    <location>
        <begin position="104"/>
        <end position="125"/>
    </location>
</feature>
<name>A0A7J8FII6_ROUAE</name>
<sequence length="163" mass="18001">MVVTRLLLHPNPPRARGAVHPPTPPARPSRLPLRCLLSCSALSVIHRLLPQGLCTCCSLSPMEMFFSPCSFTALFCVLLILAESLPLSLTSVSRSNASYQAMCLSLYTHHACNGTFIYVIFIYTINSCLSHWTVSPLETGDWAFVYLCLPPRMQPSAKHMAHA</sequence>
<dbReference type="EMBL" id="JACASE010000007">
    <property type="protein sequence ID" value="KAF6447415.1"/>
    <property type="molecule type" value="Genomic_DNA"/>
</dbReference>
<keyword evidence="1" id="KW-0812">Transmembrane</keyword>
<reference evidence="2 3" key="1">
    <citation type="journal article" date="2020" name="Nature">
        <title>Six reference-quality genomes reveal evolution of bat adaptations.</title>
        <authorList>
            <person name="Jebb D."/>
            <person name="Huang Z."/>
            <person name="Pippel M."/>
            <person name="Hughes G.M."/>
            <person name="Lavrichenko K."/>
            <person name="Devanna P."/>
            <person name="Winkler S."/>
            <person name="Jermiin L.S."/>
            <person name="Skirmuntt E.C."/>
            <person name="Katzourakis A."/>
            <person name="Burkitt-Gray L."/>
            <person name="Ray D.A."/>
            <person name="Sullivan K.A.M."/>
            <person name="Roscito J.G."/>
            <person name="Kirilenko B.M."/>
            <person name="Davalos L.M."/>
            <person name="Corthals A.P."/>
            <person name="Power M.L."/>
            <person name="Jones G."/>
            <person name="Ransome R.D."/>
            <person name="Dechmann D.K.N."/>
            <person name="Locatelli A.G."/>
            <person name="Puechmaille S.J."/>
            <person name="Fedrigo O."/>
            <person name="Jarvis E.D."/>
            <person name="Hiller M."/>
            <person name="Vernes S.C."/>
            <person name="Myers E.W."/>
            <person name="Teeling E.C."/>
        </authorList>
    </citation>
    <scope>NUCLEOTIDE SEQUENCE [LARGE SCALE GENOMIC DNA]</scope>
    <source>
        <strain evidence="2">MRouAeg1</strain>
        <tissue evidence="2">Muscle</tissue>
    </source>
</reference>